<dbReference type="SUPFAM" id="SSF52540">
    <property type="entry name" value="P-loop containing nucleoside triphosphate hydrolases"/>
    <property type="match status" value="1"/>
</dbReference>
<reference evidence="2" key="1">
    <citation type="submission" date="2023-07" db="EMBL/GenBank/DDBJ databases">
        <title>Genome content predicts the carbon catabolic preferences of heterotrophic bacteria.</title>
        <authorList>
            <person name="Gralka M."/>
        </authorList>
    </citation>
    <scope>NUCLEOTIDE SEQUENCE</scope>
    <source>
        <strain evidence="2">I2M16</strain>
    </source>
</reference>
<dbReference type="Proteomes" id="UP001169862">
    <property type="component" value="Unassembled WGS sequence"/>
</dbReference>
<sequence>MTAPALTSIEEFYQFSSPPFRLTPDPHYIYQTQSFIHAKRTLQQFITTDDGILLIDAQPGLGKTILLQHFSELPLTKIKAFFIQCFNLSSDELFETIVFALHLKPEKTKSKNLMLISLYCKRLRKQGFHPILILDEVNSLPSETLKELGSLMSINLSKSPLFQLILSGTPQINDSLSEESLQIVKDKILHRISLGPLKRQEVQAYIDHRLALAGGNPPTLPSQKAGDYLFRFSGGVPRIINLIIYRLLLLGTQENKHELAFIDFHKVIHELKNEGLLPHIKS</sequence>
<dbReference type="Pfam" id="PF13401">
    <property type="entry name" value="AAA_22"/>
    <property type="match status" value="1"/>
</dbReference>
<protein>
    <submittedName>
        <fullName evidence="2">AAA family ATPase</fullName>
    </submittedName>
</protein>
<dbReference type="GO" id="GO:0016887">
    <property type="term" value="F:ATP hydrolysis activity"/>
    <property type="evidence" value="ECO:0007669"/>
    <property type="project" value="InterPro"/>
</dbReference>
<dbReference type="EMBL" id="JAUOPG010000008">
    <property type="protein sequence ID" value="MDO6454456.1"/>
    <property type="molecule type" value="Genomic_DNA"/>
</dbReference>
<dbReference type="InterPro" id="IPR027417">
    <property type="entry name" value="P-loop_NTPase"/>
</dbReference>
<comment type="caution">
    <text evidence="2">The sequence shown here is derived from an EMBL/GenBank/DDBJ whole genome shotgun (WGS) entry which is preliminary data.</text>
</comment>
<proteinExistence type="predicted"/>
<dbReference type="RefSeq" id="WP_075178680.1">
    <property type="nucleotide sequence ID" value="NZ_JAUOPG010000008.1"/>
</dbReference>
<dbReference type="AlphaFoldDB" id="A0AAW7XL56"/>
<evidence type="ECO:0000259" key="1">
    <source>
        <dbReference type="Pfam" id="PF13401"/>
    </source>
</evidence>
<organism evidence="2 3">
    <name type="scientific">Neptunomonas phycophila</name>
    <dbReference type="NCBI Taxonomy" id="1572645"/>
    <lineage>
        <taxon>Bacteria</taxon>
        <taxon>Pseudomonadati</taxon>
        <taxon>Pseudomonadota</taxon>
        <taxon>Gammaproteobacteria</taxon>
        <taxon>Oceanospirillales</taxon>
        <taxon>Oceanospirillaceae</taxon>
        <taxon>Neptunomonas</taxon>
    </lineage>
</organism>
<dbReference type="PANTHER" id="PTHR35894:SF1">
    <property type="entry name" value="PHOSPHORIBULOKINASE _ URIDINE KINASE FAMILY"/>
    <property type="match status" value="1"/>
</dbReference>
<evidence type="ECO:0000313" key="3">
    <source>
        <dbReference type="Proteomes" id="UP001169862"/>
    </source>
</evidence>
<evidence type="ECO:0000313" key="2">
    <source>
        <dbReference type="EMBL" id="MDO6454456.1"/>
    </source>
</evidence>
<feature type="domain" description="ORC1/DEAH AAA+ ATPase" evidence="1">
    <location>
        <begin position="49"/>
        <end position="174"/>
    </location>
</feature>
<dbReference type="InterPro" id="IPR049945">
    <property type="entry name" value="AAA_22"/>
</dbReference>
<dbReference type="InterPro" id="IPR052026">
    <property type="entry name" value="ExeA_AAA_ATPase_DNA-bind"/>
</dbReference>
<accession>A0AAW7XL56</accession>
<gene>
    <name evidence="2" type="ORF">Q4490_12850</name>
</gene>
<dbReference type="PANTHER" id="PTHR35894">
    <property type="entry name" value="GENERAL SECRETION PATHWAY PROTEIN A-RELATED"/>
    <property type="match status" value="1"/>
</dbReference>
<dbReference type="Gene3D" id="3.40.50.300">
    <property type="entry name" value="P-loop containing nucleotide triphosphate hydrolases"/>
    <property type="match status" value="1"/>
</dbReference>
<name>A0AAW7XL56_9GAMM</name>